<gene>
    <name evidence="2" type="ORF">KK083_01280</name>
</gene>
<organism evidence="2 3">
    <name type="scientific">Chryseosolibacter histidini</name>
    <dbReference type="NCBI Taxonomy" id="2782349"/>
    <lineage>
        <taxon>Bacteria</taxon>
        <taxon>Pseudomonadati</taxon>
        <taxon>Bacteroidota</taxon>
        <taxon>Cytophagia</taxon>
        <taxon>Cytophagales</taxon>
        <taxon>Chryseotaleaceae</taxon>
        <taxon>Chryseosolibacter</taxon>
    </lineage>
</organism>
<dbReference type="AlphaFoldDB" id="A0AAP2DHH8"/>
<comment type="caution">
    <text evidence="2">The sequence shown here is derived from an EMBL/GenBank/DDBJ whole genome shotgun (WGS) entry which is preliminary data.</text>
</comment>
<sequence>MIDISNSTVMVAGGAGFVGSAIVRELLNYNCRVICFDNYLHGVPENVANLNGVTVIQGDALNQMDIVKCMLDNKVEFVLNCIGDTYVPSAYLWPKRFFDVNVTACLNLLEACNICGVKRMLYVSSTEVYGVADVAILDENICLSPVNTYAVSKLAADRLCYTHNLEHHTPVVIARIFNCYGPRETEPYIVPEIIYQLNRSNTLLLGNYKAERDFTFVHDTARALIMVLQSDVKNGDAVNVGSNNSYSVEWLAENIAKIMKVKNLRIEQDPKRLRRLDIDKFQCNNTKLLHYTGWKPKTSMMDGLEETVSWFYKNNSRWSWESFVSGNQMLK</sequence>
<accession>A0AAP2DHH8</accession>
<dbReference type="InterPro" id="IPR016040">
    <property type="entry name" value="NAD(P)-bd_dom"/>
</dbReference>
<evidence type="ECO:0000259" key="1">
    <source>
        <dbReference type="Pfam" id="PF16363"/>
    </source>
</evidence>
<evidence type="ECO:0000313" key="2">
    <source>
        <dbReference type="EMBL" id="MBT1695488.1"/>
    </source>
</evidence>
<dbReference type="Pfam" id="PF16363">
    <property type="entry name" value="GDP_Man_Dehyd"/>
    <property type="match status" value="1"/>
</dbReference>
<dbReference type="InterPro" id="IPR036291">
    <property type="entry name" value="NAD(P)-bd_dom_sf"/>
</dbReference>
<dbReference type="EMBL" id="JAHESF010000001">
    <property type="protein sequence ID" value="MBT1695488.1"/>
    <property type="molecule type" value="Genomic_DNA"/>
</dbReference>
<dbReference type="SUPFAM" id="SSF51735">
    <property type="entry name" value="NAD(P)-binding Rossmann-fold domains"/>
    <property type="match status" value="1"/>
</dbReference>
<evidence type="ECO:0000313" key="3">
    <source>
        <dbReference type="Proteomes" id="UP001319200"/>
    </source>
</evidence>
<keyword evidence="3" id="KW-1185">Reference proteome</keyword>
<dbReference type="PANTHER" id="PTHR43000">
    <property type="entry name" value="DTDP-D-GLUCOSE 4,6-DEHYDRATASE-RELATED"/>
    <property type="match status" value="1"/>
</dbReference>
<dbReference type="RefSeq" id="WP_254159749.1">
    <property type="nucleotide sequence ID" value="NZ_JAHESF010000001.1"/>
</dbReference>
<dbReference type="Gene3D" id="3.40.50.720">
    <property type="entry name" value="NAD(P)-binding Rossmann-like Domain"/>
    <property type="match status" value="1"/>
</dbReference>
<dbReference type="Proteomes" id="UP001319200">
    <property type="component" value="Unassembled WGS sequence"/>
</dbReference>
<name>A0AAP2DHH8_9BACT</name>
<protein>
    <submittedName>
        <fullName evidence="2">NAD(P)-dependent oxidoreductase</fullName>
    </submittedName>
</protein>
<proteinExistence type="predicted"/>
<reference evidence="2 3" key="1">
    <citation type="submission" date="2021-05" db="EMBL/GenBank/DDBJ databases">
        <title>A Polyphasic approach of four new species of the genus Ohtaekwangia: Ohtaekwangia histidinii sp. nov., Ohtaekwangia cretensis sp. nov., Ohtaekwangia indiensis sp. nov., Ohtaekwangia reichenbachii sp. nov. from diverse environment.</title>
        <authorList>
            <person name="Octaviana S."/>
        </authorList>
    </citation>
    <scope>NUCLEOTIDE SEQUENCE [LARGE SCALE GENOMIC DNA]</scope>
    <source>
        <strain evidence="2 3">PWU4</strain>
    </source>
</reference>
<feature type="domain" description="NAD(P)-binding" evidence="1">
    <location>
        <begin position="10"/>
        <end position="307"/>
    </location>
</feature>